<dbReference type="Pfam" id="PF07676">
    <property type="entry name" value="PD40"/>
    <property type="match status" value="1"/>
</dbReference>
<dbReference type="InterPro" id="IPR011042">
    <property type="entry name" value="6-blade_b-propeller_TolB-like"/>
</dbReference>
<dbReference type="InterPro" id="IPR011044">
    <property type="entry name" value="Quino_amine_DH_bsu"/>
</dbReference>
<dbReference type="PANTHER" id="PTHR36842:SF1">
    <property type="entry name" value="PROTEIN TOLB"/>
    <property type="match status" value="1"/>
</dbReference>
<dbReference type="RefSeq" id="WP_089774022.1">
    <property type="nucleotide sequence ID" value="NZ_FNTX01000002.1"/>
</dbReference>
<dbReference type="OrthoDB" id="262125at2"/>
<evidence type="ECO:0000256" key="1">
    <source>
        <dbReference type="ARBA" id="ARBA00009820"/>
    </source>
</evidence>
<dbReference type="PANTHER" id="PTHR36842">
    <property type="entry name" value="PROTEIN TOLB HOMOLOG"/>
    <property type="match status" value="1"/>
</dbReference>
<gene>
    <name evidence="2" type="ORF">SAMN04488554_3187</name>
</gene>
<dbReference type="STRING" id="648782.SAMN04488554_3187"/>
<sequence length="371" mass="40810">MGESLTRTDEVTGRQILQLTNSSAHSVHSYYDNPPWCPITSRVTFSRRRPGALDGEICVIDADGGQPVSVASSHAMTPNDGAMPQWSHDGARIYFRDRDEAGALVAWVDVASGERSQHRGDLRMIRPGAHEHAFHTDRRHMSDDAVLRERDSAGVFVQNLETGSTHQLASIEDCVRLHPRRAEIAGWHLYVKHTKWSPDGSRLMFVFTNEKFYDAKFVELPRVKDVYVVDADGQNLRRVGEFGAHPSWHPGGEEIFANSPFGDRPGNSLVLMDTRTGDTRLATTAMGGFGHPSYSPDGTRVVVDHVIASEGTASLNLIHAESGTVEHLVQVAVTDHSHLGTHLHPVWSRDGRQILYASDASGTAQLCVISA</sequence>
<dbReference type="AlphaFoldDB" id="A0A1H5M8K4"/>
<dbReference type="Gene3D" id="2.120.10.30">
    <property type="entry name" value="TolB, C-terminal domain"/>
    <property type="match status" value="3"/>
</dbReference>
<dbReference type="Proteomes" id="UP000199220">
    <property type="component" value="Unassembled WGS sequence"/>
</dbReference>
<organism evidence="2 3">
    <name type="scientific">Ruania alba</name>
    <dbReference type="NCBI Taxonomy" id="648782"/>
    <lineage>
        <taxon>Bacteria</taxon>
        <taxon>Bacillati</taxon>
        <taxon>Actinomycetota</taxon>
        <taxon>Actinomycetes</taxon>
        <taxon>Micrococcales</taxon>
        <taxon>Ruaniaceae</taxon>
        <taxon>Ruania</taxon>
    </lineage>
</organism>
<protein>
    <submittedName>
        <fullName evidence="2">Component of the Tol biopolymer transport system</fullName>
    </submittedName>
</protein>
<proteinExistence type="inferred from homology"/>
<name>A0A1H5M8K4_9MICO</name>
<dbReference type="InterPro" id="IPR011659">
    <property type="entry name" value="WD40"/>
</dbReference>
<keyword evidence="3" id="KW-1185">Reference proteome</keyword>
<accession>A0A1H5M8K4</accession>
<evidence type="ECO:0000313" key="2">
    <source>
        <dbReference type="EMBL" id="SEE85051.1"/>
    </source>
</evidence>
<evidence type="ECO:0000313" key="3">
    <source>
        <dbReference type="Proteomes" id="UP000199220"/>
    </source>
</evidence>
<dbReference type="EMBL" id="FNTX01000002">
    <property type="protein sequence ID" value="SEE85051.1"/>
    <property type="molecule type" value="Genomic_DNA"/>
</dbReference>
<dbReference type="SUPFAM" id="SSF50969">
    <property type="entry name" value="YVTN repeat-like/Quinoprotein amine dehydrogenase"/>
    <property type="match status" value="1"/>
</dbReference>
<comment type="similarity">
    <text evidence="1">Belongs to the TolB family.</text>
</comment>
<reference evidence="3" key="1">
    <citation type="submission" date="2016-10" db="EMBL/GenBank/DDBJ databases">
        <authorList>
            <person name="Varghese N."/>
            <person name="Submissions S."/>
        </authorList>
    </citation>
    <scope>NUCLEOTIDE SEQUENCE [LARGE SCALE GENOMIC DNA]</scope>
    <source>
        <strain evidence="3">DSM 21368</strain>
    </source>
</reference>